<proteinExistence type="predicted"/>
<dbReference type="AlphaFoldDB" id="A0A317WU81"/>
<dbReference type="RefSeq" id="XP_025402814.1">
    <property type="nucleotide sequence ID" value="XM_025546342.1"/>
</dbReference>
<gene>
    <name evidence="1" type="ORF">BO70DRAFT_393172</name>
</gene>
<name>A0A317WU81_9EURO</name>
<accession>A0A317WU81</accession>
<dbReference type="EMBL" id="MSFL01000003">
    <property type="protein sequence ID" value="PWY89983.1"/>
    <property type="molecule type" value="Genomic_DNA"/>
</dbReference>
<keyword evidence="2" id="KW-1185">Reference proteome</keyword>
<reference evidence="1 2" key="1">
    <citation type="submission" date="2016-12" db="EMBL/GenBank/DDBJ databases">
        <title>The genomes of Aspergillus section Nigri reveals drivers in fungal speciation.</title>
        <authorList>
            <consortium name="DOE Joint Genome Institute"/>
            <person name="Vesth T.C."/>
            <person name="Nybo J."/>
            <person name="Theobald S."/>
            <person name="Brandl J."/>
            <person name="Frisvad J.C."/>
            <person name="Nielsen K.F."/>
            <person name="Lyhne E.K."/>
            <person name="Kogle M.E."/>
            <person name="Kuo A."/>
            <person name="Riley R."/>
            <person name="Clum A."/>
            <person name="Nolan M."/>
            <person name="Lipzen A."/>
            <person name="Salamov A."/>
            <person name="Henrissat B."/>
            <person name="Wiebenga A."/>
            <person name="De Vries R.P."/>
            <person name="Grigoriev I.V."/>
            <person name="Mortensen U.H."/>
            <person name="Andersen M.R."/>
            <person name="Baker S.E."/>
        </authorList>
    </citation>
    <scope>NUCLEOTIDE SEQUENCE [LARGE SCALE GENOMIC DNA]</scope>
    <source>
        <strain evidence="1 2">CBS 117.55</strain>
    </source>
</reference>
<dbReference type="VEuPathDB" id="FungiDB:BO70DRAFT_393172"/>
<dbReference type="GeneID" id="37068579"/>
<sequence>MALRKNWVLLSFKDNVVYGFNSSRGSSSSSSISNNRAWHIRKHMVYREYQDDSNRSFYWLERQSSCADKGGCCGRGCRSEDSEDSSKNLLRFMVIARLNVLAASKFRGRYTPHAKLPKPLSSRDY</sequence>
<organism evidence="1 2">
    <name type="scientific">Aspergillus heteromorphus CBS 117.55</name>
    <dbReference type="NCBI Taxonomy" id="1448321"/>
    <lineage>
        <taxon>Eukaryota</taxon>
        <taxon>Fungi</taxon>
        <taxon>Dikarya</taxon>
        <taxon>Ascomycota</taxon>
        <taxon>Pezizomycotina</taxon>
        <taxon>Eurotiomycetes</taxon>
        <taxon>Eurotiomycetidae</taxon>
        <taxon>Eurotiales</taxon>
        <taxon>Aspergillaceae</taxon>
        <taxon>Aspergillus</taxon>
        <taxon>Aspergillus subgen. Circumdati</taxon>
    </lineage>
</organism>
<evidence type="ECO:0000313" key="1">
    <source>
        <dbReference type="EMBL" id="PWY89983.1"/>
    </source>
</evidence>
<comment type="caution">
    <text evidence="1">The sequence shown here is derived from an EMBL/GenBank/DDBJ whole genome shotgun (WGS) entry which is preliminary data.</text>
</comment>
<dbReference type="Proteomes" id="UP000247233">
    <property type="component" value="Unassembled WGS sequence"/>
</dbReference>
<evidence type="ECO:0000313" key="2">
    <source>
        <dbReference type="Proteomes" id="UP000247233"/>
    </source>
</evidence>
<protein>
    <submittedName>
        <fullName evidence="1">Uncharacterized protein</fullName>
    </submittedName>
</protein>